<protein>
    <submittedName>
        <fullName evidence="1">Uncharacterized protein</fullName>
    </submittedName>
</protein>
<sequence length="49" mass="5314">MGQRAGQKAVFYTSERIYQAAYAGIDASQDGKSVFDGPEDANSCVLRKL</sequence>
<comment type="caution">
    <text evidence="1">The sequence shown here is derived from an EMBL/GenBank/DDBJ whole genome shotgun (WGS) entry which is preliminary data.</text>
</comment>
<accession>X0WNA2</accession>
<reference evidence="1" key="1">
    <citation type="journal article" date="2014" name="Front. Microbiol.">
        <title>High frequency of phylogenetically diverse reductive dehalogenase-homologous genes in deep subseafloor sedimentary metagenomes.</title>
        <authorList>
            <person name="Kawai M."/>
            <person name="Futagami T."/>
            <person name="Toyoda A."/>
            <person name="Takaki Y."/>
            <person name="Nishi S."/>
            <person name="Hori S."/>
            <person name="Arai W."/>
            <person name="Tsubouchi T."/>
            <person name="Morono Y."/>
            <person name="Uchiyama I."/>
            <person name="Ito T."/>
            <person name="Fujiyama A."/>
            <person name="Inagaki F."/>
            <person name="Takami H."/>
        </authorList>
    </citation>
    <scope>NUCLEOTIDE SEQUENCE</scope>
    <source>
        <strain evidence="1">Expedition CK06-06</strain>
    </source>
</reference>
<gene>
    <name evidence="1" type="ORF">S01H1_57523</name>
</gene>
<name>X0WNA2_9ZZZZ</name>
<organism evidence="1">
    <name type="scientific">marine sediment metagenome</name>
    <dbReference type="NCBI Taxonomy" id="412755"/>
    <lineage>
        <taxon>unclassified sequences</taxon>
        <taxon>metagenomes</taxon>
        <taxon>ecological metagenomes</taxon>
    </lineage>
</organism>
<evidence type="ECO:0000313" key="1">
    <source>
        <dbReference type="EMBL" id="GAG14186.1"/>
    </source>
</evidence>
<proteinExistence type="predicted"/>
<dbReference type="AlphaFoldDB" id="X0WNA2"/>
<dbReference type="EMBL" id="BARS01037515">
    <property type="protein sequence ID" value="GAG14186.1"/>
    <property type="molecule type" value="Genomic_DNA"/>
</dbReference>